<reference evidence="1 2" key="1">
    <citation type="submission" date="2024-06" db="EMBL/GenBank/DDBJ databases">
        <title>The Natural Products Discovery Center: Release of the First 8490 Sequenced Strains for Exploring Actinobacteria Biosynthetic Diversity.</title>
        <authorList>
            <person name="Kalkreuter E."/>
            <person name="Kautsar S.A."/>
            <person name="Yang D."/>
            <person name="Bader C.D."/>
            <person name="Teijaro C.N."/>
            <person name="Fluegel L."/>
            <person name="Davis C.M."/>
            <person name="Simpson J.R."/>
            <person name="Lauterbach L."/>
            <person name="Steele A.D."/>
            <person name="Gui C."/>
            <person name="Meng S."/>
            <person name="Li G."/>
            <person name="Viehrig K."/>
            <person name="Ye F."/>
            <person name="Su P."/>
            <person name="Kiefer A.F."/>
            <person name="Nichols A."/>
            <person name="Cepeda A.J."/>
            <person name="Yan W."/>
            <person name="Fan B."/>
            <person name="Jiang Y."/>
            <person name="Adhikari A."/>
            <person name="Zheng C.-J."/>
            <person name="Schuster L."/>
            <person name="Cowan T.M."/>
            <person name="Smanski M.J."/>
            <person name="Chevrette M.G."/>
            <person name="De Carvalho L.P.S."/>
            <person name="Shen B."/>
        </authorList>
    </citation>
    <scope>NUCLEOTIDE SEQUENCE [LARGE SCALE GENOMIC DNA]</scope>
    <source>
        <strain evidence="1 2">NPDC050100</strain>
    </source>
</reference>
<keyword evidence="2" id="KW-1185">Reference proteome</keyword>
<dbReference type="InterPro" id="IPR036894">
    <property type="entry name" value="YbaB-like_sf"/>
</dbReference>
<dbReference type="Gene3D" id="3.30.1310.10">
    <property type="entry name" value="Nucleoid-associated protein YbaB-like domain"/>
    <property type="match status" value="1"/>
</dbReference>
<comment type="caution">
    <text evidence="1">The sequence shown here is derived from an EMBL/GenBank/DDBJ whole genome shotgun (WGS) entry which is preliminary data.</text>
</comment>
<evidence type="ECO:0000313" key="2">
    <source>
        <dbReference type="Proteomes" id="UP001551675"/>
    </source>
</evidence>
<protein>
    <submittedName>
        <fullName evidence="1">YbaB/EbfC family nucleoid-associated protein</fullName>
    </submittedName>
</protein>
<dbReference type="Pfam" id="PF02575">
    <property type="entry name" value="YbaB_DNA_bd"/>
    <property type="match status" value="1"/>
</dbReference>
<evidence type="ECO:0000313" key="1">
    <source>
        <dbReference type="EMBL" id="MEV0972577.1"/>
    </source>
</evidence>
<gene>
    <name evidence="1" type="ORF">AB0I59_28575</name>
</gene>
<proteinExistence type="predicted"/>
<organism evidence="1 2">
    <name type="scientific">Microtetraspora glauca</name>
    <dbReference type="NCBI Taxonomy" id="1996"/>
    <lineage>
        <taxon>Bacteria</taxon>
        <taxon>Bacillati</taxon>
        <taxon>Actinomycetota</taxon>
        <taxon>Actinomycetes</taxon>
        <taxon>Streptosporangiales</taxon>
        <taxon>Streptosporangiaceae</taxon>
        <taxon>Microtetraspora</taxon>
    </lineage>
</organism>
<dbReference type="SUPFAM" id="SSF82607">
    <property type="entry name" value="YbaB-like"/>
    <property type="match status" value="1"/>
</dbReference>
<accession>A0ABV3GM35</accession>
<dbReference type="InterPro" id="IPR004401">
    <property type="entry name" value="YbaB/EbfC"/>
</dbReference>
<name>A0ABV3GM35_MICGL</name>
<dbReference type="EMBL" id="JBFALK010000017">
    <property type="protein sequence ID" value="MEV0972577.1"/>
    <property type="molecule type" value="Genomic_DNA"/>
</dbReference>
<sequence>MSDAYGAMIESLTEEYDKRAGPVREMYGRLSELTVTSHSEDGVVTVTVGPRGQVWNIELDPRVYRKLSPSELSHSIKGEA</sequence>
<dbReference type="Proteomes" id="UP001551675">
    <property type="component" value="Unassembled WGS sequence"/>
</dbReference>
<dbReference type="RefSeq" id="WP_061257844.1">
    <property type="nucleotide sequence ID" value="NZ_JBFALK010000017.1"/>
</dbReference>